<dbReference type="AlphaFoldDB" id="A0A1H7E3H8"/>
<keyword evidence="3" id="KW-1185">Reference proteome</keyword>
<evidence type="ECO:0000313" key="2">
    <source>
        <dbReference type="EMBL" id="SEK08523.1"/>
    </source>
</evidence>
<name>A0A1H7E3H8_9BURK</name>
<sequence length="64" mass="7452">MRSLLPSRTPLRHWPARKQSRQSPKPLETTNRNALNIASQMEGGKQIKQWFKGTGDFLESPKYR</sequence>
<organism evidence="2 3">
    <name type="scientific">Paraburkholderia diazotrophica</name>
    <dbReference type="NCBI Taxonomy" id="667676"/>
    <lineage>
        <taxon>Bacteria</taxon>
        <taxon>Pseudomonadati</taxon>
        <taxon>Pseudomonadota</taxon>
        <taxon>Betaproteobacteria</taxon>
        <taxon>Burkholderiales</taxon>
        <taxon>Burkholderiaceae</taxon>
        <taxon>Paraburkholderia</taxon>
    </lineage>
</organism>
<evidence type="ECO:0000313" key="3">
    <source>
        <dbReference type="Proteomes" id="UP000198866"/>
    </source>
</evidence>
<dbReference type="EMBL" id="FNYE01000041">
    <property type="protein sequence ID" value="SEK08523.1"/>
    <property type="molecule type" value="Genomic_DNA"/>
</dbReference>
<protein>
    <submittedName>
        <fullName evidence="2">Uncharacterized protein</fullName>
    </submittedName>
</protein>
<dbReference type="Proteomes" id="UP000198866">
    <property type="component" value="Unassembled WGS sequence"/>
</dbReference>
<gene>
    <name evidence="2" type="ORF">SAMN05192539_104135</name>
</gene>
<accession>A0A1H7E3H8</accession>
<evidence type="ECO:0000256" key="1">
    <source>
        <dbReference type="SAM" id="MobiDB-lite"/>
    </source>
</evidence>
<proteinExistence type="predicted"/>
<feature type="region of interest" description="Disordered" evidence="1">
    <location>
        <begin position="1"/>
        <end position="32"/>
    </location>
</feature>
<reference evidence="3" key="1">
    <citation type="submission" date="2016-10" db="EMBL/GenBank/DDBJ databases">
        <authorList>
            <person name="Varghese N."/>
            <person name="Submissions S."/>
        </authorList>
    </citation>
    <scope>NUCLEOTIDE SEQUENCE [LARGE SCALE GENOMIC DNA]</scope>
    <source>
        <strain evidence="3">LMG 26031</strain>
    </source>
</reference>
<feature type="compositionally biased region" description="Basic residues" evidence="1">
    <location>
        <begin position="10"/>
        <end position="20"/>
    </location>
</feature>